<evidence type="ECO:0000313" key="2">
    <source>
        <dbReference type="Proteomes" id="UP001516023"/>
    </source>
</evidence>
<sequence>MSSTRRSSRRQAPIKTTGPLSQWRHLSNSWRQQYIDFGHGRISRCTTRLTEATDLQRNELRSLGISFVALAISSAASVSGRSRVQKEQDLKRYITVAIQLGLPVNDNHNGECAVSMAAYHGMSEILIQLLDDAACPLRTSSFQQNAIFAAIRNGQHVTLEIILSKRTAEAIRAVSEEEATAERTGKYFLSLQEAIMKGDFLSVQLLLRFHCASMSDLLAKILYQPINRRLKHYKKFERILHHLYPTIPNIKHWRKELHWSFPATDREVINWLWHLMLHHPSNSKIIPSEIWLRVFSFFGRGWFACRRYGEVGRASAADVLQRNILE</sequence>
<dbReference type="Gene3D" id="1.25.40.20">
    <property type="entry name" value="Ankyrin repeat-containing domain"/>
    <property type="match status" value="1"/>
</dbReference>
<protein>
    <recommendedName>
        <fullName evidence="3">Ankyrin</fullName>
    </recommendedName>
</protein>
<name>A0ABD3QHK4_9STRA</name>
<keyword evidence="2" id="KW-1185">Reference proteome</keyword>
<dbReference type="SUPFAM" id="SSF48403">
    <property type="entry name" value="Ankyrin repeat"/>
    <property type="match status" value="1"/>
</dbReference>
<gene>
    <name evidence="1" type="ORF">HJC23_005150</name>
</gene>
<dbReference type="InterPro" id="IPR036770">
    <property type="entry name" value="Ankyrin_rpt-contain_sf"/>
</dbReference>
<proteinExistence type="predicted"/>
<reference evidence="1 2" key="1">
    <citation type="journal article" date="2020" name="G3 (Bethesda)">
        <title>Improved Reference Genome for Cyclotella cryptica CCMP332, a Model for Cell Wall Morphogenesis, Salinity Adaptation, and Lipid Production in Diatoms (Bacillariophyta).</title>
        <authorList>
            <person name="Roberts W.R."/>
            <person name="Downey K.M."/>
            <person name="Ruck E.C."/>
            <person name="Traller J.C."/>
            <person name="Alverson A.J."/>
        </authorList>
    </citation>
    <scope>NUCLEOTIDE SEQUENCE [LARGE SCALE GENOMIC DNA]</scope>
    <source>
        <strain evidence="1 2">CCMP332</strain>
    </source>
</reference>
<dbReference type="Proteomes" id="UP001516023">
    <property type="component" value="Unassembled WGS sequence"/>
</dbReference>
<organism evidence="1 2">
    <name type="scientific">Cyclotella cryptica</name>
    <dbReference type="NCBI Taxonomy" id="29204"/>
    <lineage>
        <taxon>Eukaryota</taxon>
        <taxon>Sar</taxon>
        <taxon>Stramenopiles</taxon>
        <taxon>Ochrophyta</taxon>
        <taxon>Bacillariophyta</taxon>
        <taxon>Coscinodiscophyceae</taxon>
        <taxon>Thalassiosirophycidae</taxon>
        <taxon>Stephanodiscales</taxon>
        <taxon>Stephanodiscaceae</taxon>
        <taxon>Cyclotella</taxon>
    </lineage>
</organism>
<comment type="caution">
    <text evidence="1">The sequence shown here is derived from an EMBL/GenBank/DDBJ whole genome shotgun (WGS) entry which is preliminary data.</text>
</comment>
<dbReference type="AlphaFoldDB" id="A0ABD3QHK4"/>
<evidence type="ECO:0008006" key="3">
    <source>
        <dbReference type="Google" id="ProtNLM"/>
    </source>
</evidence>
<evidence type="ECO:0000313" key="1">
    <source>
        <dbReference type="EMBL" id="KAL3799011.1"/>
    </source>
</evidence>
<dbReference type="EMBL" id="JABMIG020000042">
    <property type="protein sequence ID" value="KAL3799011.1"/>
    <property type="molecule type" value="Genomic_DNA"/>
</dbReference>
<accession>A0ABD3QHK4</accession>